<gene>
    <name evidence="13" type="ORF">V6R90_08620</name>
</gene>
<dbReference type="InterPro" id="IPR036388">
    <property type="entry name" value="WH-like_DNA-bd_sf"/>
</dbReference>
<keyword evidence="14" id="KW-1185">Reference proteome</keyword>
<evidence type="ECO:0000256" key="3">
    <source>
        <dbReference type="ARBA" id="ARBA00022553"/>
    </source>
</evidence>
<evidence type="ECO:0000256" key="10">
    <source>
        <dbReference type="PROSITE-ProRule" id="PRU00169"/>
    </source>
</evidence>
<dbReference type="Pfam" id="PF00072">
    <property type="entry name" value="Response_reg"/>
    <property type="match status" value="1"/>
</dbReference>
<feature type="domain" description="Response regulatory" evidence="12">
    <location>
        <begin position="13"/>
        <end position="134"/>
    </location>
</feature>
<evidence type="ECO:0000256" key="2">
    <source>
        <dbReference type="ARBA" id="ARBA00022490"/>
    </source>
</evidence>
<accession>A0ABV1NXV8</accession>
<dbReference type="Gene3D" id="1.10.10.10">
    <property type="entry name" value="Winged helix-like DNA-binding domain superfamily/Winged helix DNA-binding domain"/>
    <property type="match status" value="1"/>
</dbReference>
<protein>
    <recommendedName>
        <fullName evidence="9">Transcriptional regulatory protein</fullName>
    </recommendedName>
</protein>
<evidence type="ECO:0000256" key="1">
    <source>
        <dbReference type="ARBA" id="ARBA00004496"/>
    </source>
</evidence>
<dbReference type="Proteomes" id="UP001482520">
    <property type="component" value="Unassembled WGS sequence"/>
</dbReference>
<evidence type="ECO:0000313" key="13">
    <source>
        <dbReference type="EMBL" id="MEQ7847342.1"/>
    </source>
</evidence>
<evidence type="ECO:0000256" key="11">
    <source>
        <dbReference type="SAM" id="MobiDB-lite"/>
    </source>
</evidence>
<dbReference type="InterPro" id="IPR051271">
    <property type="entry name" value="2C-system_Tx_regulators"/>
</dbReference>
<evidence type="ECO:0000256" key="5">
    <source>
        <dbReference type="ARBA" id="ARBA00023015"/>
    </source>
</evidence>
<dbReference type="InterPro" id="IPR024187">
    <property type="entry name" value="Sig_transdc_resp-reg_cit/mal"/>
</dbReference>
<comment type="caution">
    <text evidence="13">The sequence shown here is derived from an EMBL/GenBank/DDBJ whole genome shotgun (WGS) entry which is preliminary data.</text>
</comment>
<feature type="region of interest" description="Disordered" evidence="11">
    <location>
        <begin position="221"/>
        <end position="240"/>
    </location>
</feature>
<evidence type="ECO:0000259" key="12">
    <source>
        <dbReference type="PROSITE" id="PS50110"/>
    </source>
</evidence>
<reference evidence="13 14" key="1">
    <citation type="submission" date="2024-02" db="EMBL/GenBank/DDBJ databases">
        <title>Full genome sequence of Nocardioides kribbensis.</title>
        <authorList>
            <person name="Poletto B.L."/>
            <person name="Silva G."/>
            <person name="Galante D."/>
            <person name="Campos K.R."/>
            <person name="Santos M.B.N."/>
            <person name="Sacchi C.T."/>
        </authorList>
    </citation>
    <scope>NUCLEOTIDE SEQUENCE [LARGE SCALE GENOMIC DNA]</scope>
    <source>
        <strain evidence="13 14">O4R</strain>
    </source>
</reference>
<dbReference type="InterPro" id="IPR001789">
    <property type="entry name" value="Sig_transdc_resp-reg_receiver"/>
</dbReference>
<keyword evidence="3 10" id="KW-0597">Phosphoprotein</keyword>
<comment type="subcellular location">
    <subcellularLocation>
        <location evidence="1 9">Cytoplasm</location>
    </subcellularLocation>
</comment>
<dbReference type="PROSITE" id="PS50110">
    <property type="entry name" value="RESPONSE_REGULATORY"/>
    <property type="match status" value="1"/>
</dbReference>
<keyword evidence="4 9" id="KW-0902">Two-component regulatory system</keyword>
<proteinExistence type="predicted"/>
<dbReference type="PANTHER" id="PTHR45526:SF1">
    <property type="entry name" value="TRANSCRIPTIONAL REGULATORY PROTEIN DCUR-RELATED"/>
    <property type="match status" value="1"/>
</dbReference>
<dbReference type="Gene3D" id="3.40.50.2300">
    <property type="match status" value="1"/>
</dbReference>
<dbReference type="EMBL" id="JBEGDP010000007">
    <property type="protein sequence ID" value="MEQ7847342.1"/>
    <property type="molecule type" value="Genomic_DNA"/>
</dbReference>
<evidence type="ECO:0000256" key="7">
    <source>
        <dbReference type="ARBA" id="ARBA00023159"/>
    </source>
</evidence>
<dbReference type="InterPro" id="IPR011006">
    <property type="entry name" value="CheY-like_superfamily"/>
</dbReference>
<keyword evidence="2 9" id="KW-0963">Cytoplasm</keyword>
<evidence type="ECO:0000256" key="4">
    <source>
        <dbReference type="ARBA" id="ARBA00023012"/>
    </source>
</evidence>
<dbReference type="SUPFAM" id="SSF46785">
    <property type="entry name" value="Winged helix' DNA-binding domain"/>
    <property type="match status" value="1"/>
</dbReference>
<keyword evidence="5 9" id="KW-0805">Transcription regulation</keyword>
<evidence type="ECO:0000256" key="9">
    <source>
        <dbReference type="PIRNR" id="PIRNR006171"/>
    </source>
</evidence>
<keyword evidence="7 9" id="KW-0010">Activator</keyword>
<keyword evidence="6 9" id="KW-0238">DNA-binding</keyword>
<dbReference type="SUPFAM" id="SSF52172">
    <property type="entry name" value="CheY-like"/>
    <property type="match status" value="1"/>
</dbReference>
<evidence type="ECO:0000256" key="8">
    <source>
        <dbReference type="ARBA" id="ARBA00023163"/>
    </source>
</evidence>
<keyword evidence="8 9" id="KW-0804">Transcription</keyword>
<name>A0ABV1NXV8_9ACTN</name>
<organism evidence="13 14">
    <name type="scientific">Nocardioides kribbensis</name>
    <dbReference type="NCBI Taxonomy" id="305517"/>
    <lineage>
        <taxon>Bacteria</taxon>
        <taxon>Bacillati</taxon>
        <taxon>Actinomycetota</taxon>
        <taxon>Actinomycetes</taxon>
        <taxon>Propionibacteriales</taxon>
        <taxon>Nocardioidaceae</taxon>
        <taxon>Nocardioides</taxon>
    </lineage>
</organism>
<evidence type="ECO:0000313" key="14">
    <source>
        <dbReference type="Proteomes" id="UP001482520"/>
    </source>
</evidence>
<feature type="modified residue" description="4-aspartylphosphate" evidence="10">
    <location>
        <position position="69"/>
    </location>
</feature>
<dbReference type="RefSeq" id="WP_349804403.1">
    <property type="nucleotide sequence ID" value="NZ_JBEGDP010000007.1"/>
</dbReference>
<dbReference type="InterPro" id="IPR036390">
    <property type="entry name" value="WH_DNA-bd_sf"/>
</dbReference>
<dbReference type="SMART" id="SM00448">
    <property type="entry name" value="REC"/>
    <property type="match status" value="1"/>
</dbReference>
<dbReference type="PIRSF" id="PIRSF006171">
    <property type="entry name" value="RR_citrat_malat"/>
    <property type="match status" value="1"/>
</dbReference>
<dbReference type="PANTHER" id="PTHR45526">
    <property type="entry name" value="TRANSCRIPTIONAL REGULATORY PROTEIN DPIA"/>
    <property type="match status" value="1"/>
</dbReference>
<sequence>MTGPVTGPAAEVRVLVVEDEARAAEAHTAYVGRVPGFAVAGTARSAGDAARLLEQARTEGRPVDLVLLDLHLPDGHGLGLLQRMRASGHLCDVIAVTSARDTEVVRHAVAQGVVLYLLKPFTFPTFRAKLEQYAAYRDRLAASSAEMAQDEVDRMLGSLRSPAAATVLPKGMSAETLREVTAALRDAESPRSASEVAEAVGASRVTVRRYLEHLADSELAERQPRYGRGGRPELEYRWRR</sequence>
<evidence type="ECO:0000256" key="6">
    <source>
        <dbReference type="ARBA" id="ARBA00023125"/>
    </source>
</evidence>